<dbReference type="SMART" id="SM00342">
    <property type="entry name" value="HTH_ARAC"/>
    <property type="match status" value="1"/>
</dbReference>
<dbReference type="InterPro" id="IPR032687">
    <property type="entry name" value="AraC-type_N"/>
</dbReference>
<evidence type="ECO:0000256" key="2">
    <source>
        <dbReference type="ARBA" id="ARBA00023125"/>
    </source>
</evidence>
<dbReference type="Proteomes" id="UP000348942">
    <property type="component" value="Chromosome 2"/>
</dbReference>
<evidence type="ECO:0000259" key="4">
    <source>
        <dbReference type="PROSITE" id="PS01124"/>
    </source>
</evidence>
<keyword evidence="3" id="KW-0804">Transcription</keyword>
<dbReference type="InterPro" id="IPR018060">
    <property type="entry name" value="HTH_AraC"/>
</dbReference>
<proteinExistence type="predicted"/>
<dbReference type="GO" id="GO:0005829">
    <property type="term" value="C:cytosol"/>
    <property type="evidence" value="ECO:0007669"/>
    <property type="project" value="TreeGrafter"/>
</dbReference>
<keyword evidence="6" id="KW-1185">Reference proteome</keyword>
<dbReference type="AlphaFoldDB" id="A0A5Q0TLA3"/>
<dbReference type="PANTHER" id="PTHR47894">
    <property type="entry name" value="HTH-TYPE TRANSCRIPTIONAL REGULATOR GADX"/>
    <property type="match status" value="1"/>
</dbReference>
<keyword evidence="2" id="KW-0238">DNA-binding</keyword>
<dbReference type="SUPFAM" id="SSF46689">
    <property type="entry name" value="Homeodomain-like"/>
    <property type="match status" value="1"/>
</dbReference>
<accession>A0A5Q0TLA3</accession>
<reference evidence="5 6" key="1">
    <citation type="submission" date="2019-10" db="EMBL/GenBank/DDBJ databases">
        <title>Vibrio sp. nov., isolated from Coralline algae surface.</title>
        <authorList>
            <person name="Geng Y."/>
            <person name="Zhang X."/>
        </authorList>
    </citation>
    <scope>NUCLEOTIDE SEQUENCE [LARGE SCALE GENOMIC DNA]</scope>
    <source>
        <strain evidence="5 6">SM1977</strain>
    </source>
</reference>
<dbReference type="InterPro" id="IPR009057">
    <property type="entry name" value="Homeodomain-like_sf"/>
</dbReference>
<evidence type="ECO:0000313" key="6">
    <source>
        <dbReference type="Proteomes" id="UP000348942"/>
    </source>
</evidence>
<dbReference type="Pfam" id="PF12833">
    <property type="entry name" value="HTH_18"/>
    <property type="match status" value="1"/>
</dbReference>
<feature type="domain" description="HTH araC/xylS-type" evidence="4">
    <location>
        <begin position="239"/>
        <end position="337"/>
    </location>
</feature>
<sequence>MWSSRFIMNHSIRAASLEGFSDLVRSYHANPNQILKEAGIVTSQLRDPDAFIYYEHFLAALELAAQHCQCDTFGLELSTKQGVNTLGLIGAYMSRQANIVDALTVARKYMYLHVEGLSLAVENSNSKSCEIQFLNLAPNELSPQKAQVTLGTCFCILRDLVGPTWRINKVSFRQDAPKNQEVFRDLFGCQPEFNSATDTIYFQSQFLSLKPNINNQLLDKMLFEEIESTKPNSQLEQLQRIDNAIKTLLATGDCTKENIALCMGLHPKKLQRFLAEQKTTYREMIDQVRKREALILLKNHQFNLTTVALKLGYCELSVFSRRFKIWFGMSPTQWQSRM</sequence>
<organism evidence="5 6">
    <name type="scientific">Vibrio algicola</name>
    <dbReference type="NCBI Taxonomy" id="2662262"/>
    <lineage>
        <taxon>Bacteria</taxon>
        <taxon>Pseudomonadati</taxon>
        <taxon>Pseudomonadota</taxon>
        <taxon>Gammaproteobacteria</taxon>
        <taxon>Vibrionales</taxon>
        <taxon>Vibrionaceae</taxon>
        <taxon>Vibrio</taxon>
    </lineage>
</organism>
<dbReference type="GO" id="GO:0000976">
    <property type="term" value="F:transcription cis-regulatory region binding"/>
    <property type="evidence" value="ECO:0007669"/>
    <property type="project" value="TreeGrafter"/>
</dbReference>
<dbReference type="EMBL" id="CP045700">
    <property type="protein sequence ID" value="QGA66885.1"/>
    <property type="molecule type" value="Genomic_DNA"/>
</dbReference>
<dbReference type="GO" id="GO:0003700">
    <property type="term" value="F:DNA-binding transcription factor activity"/>
    <property type="evidence" value="ECO:0007669"/>
    <property type="project" value="InterPro"/>
</dbReference>
<protein>
    <submittedName>
        <fullName evidence="5">Helix-turn-helix domain-containing protein</fullName>
    </submittedName>
</protein>
<evidence type="ECO:0000256" key="3">
    <source>
        <dbReference type="ARBA" id="ARBA00023163"/>
    </source>
</evidence>
<dbReference type="PROSITE" id="PS01124">
    <property type="entry name" value="HTH_ARAC_FAMILY_2"/>
    <property type="match status" value="1"/>
</dbReference>
<evidence type="ECO:0000313" key="5">
    <source>
        <dbReference type="EMBL" id="QGA66885.1"/>
    </source>
</evidence>
<dbReference type="Pfam" id="PF12625">
    <property type="entry name" value="Arabinose_bd"/>
    <property type="match status" value="1"/>
</dbReference>
<dbReference type="Gene3D" id="1.10.10.60">
    <property type="entry name" value="Homeodomain-like"/>
    <property type="match status" value="1"/>
</dbReference>
<keyword evidence="1" id="KW-0805">Transcription regulation</keyword>
<evidence type="ECO:0000256" key="1">
    <source>
        <dbReference type="ARBA" id="ARBA00023015"/>
    </source>
</evidence>
<gene>
    <name evidence="5" type="ORF">GFB47_16045</name>
</gene>
<name>A0A5Q0TLA3_9VIBR</name>
<dbReference type="PANTHER" id="PTHR47894:SF4">
    <property type="entry name" value="HTH-TYPE TRANSCRIPTIONAL REGULATOR GADX"/>
    <property type="match status" value="1"/>
</dbReference>